<name>A0ACA9JU46_9GLOM</name>
<organism evidence="1 2">
    <name type="scientific">Scutellospora calospora</name>
    <dbReference type="NCBI Taxonomy" id="85575"/>
    <lineage>
        <taxon>Eukaryota</taxon>
        <taxon>Fungi</taxon>
        <taxon>Fungi incertae sedis</taxon>
        <taxon>Mucoromycota</taxon>
        <taxon>Glomeromycotina</taxon>
        <taxon>Glomeromycetes</taxon>
        <taxon>Diversisporales</taxon>
        <taxon>Gigasporaceae</taxon>
        <taxon>Scutellospora</taxon>
    </lineage>
</organism>
<sequence length="1267" mass="145795">MFSAVPLQHNKPFISIFHFLKLLRESTCKNDLVLDINQKVQSRLIDTLKEIFSSWSEYVTRWCTELDQIFIPSSSISSSTSSAVNENQKNLWIIFSDGIQTLHDIISGQIKTCSTPFHPIATQVIQQCQFLQLIKIFGIIIDWLLEFAIKNSTIDSRFPVNIHISNNTNTESEINDDDIYNLIKRVILHFICEGLIGDEILLQHHDNIDDKKNMCTTWWIRYFYENPWNDGNNRIRWNGECLHSLTHLLEVVSMILEILASKIPRLNKEISRNDLNEKNLKNLTILCDLLVKLDHFVVRALDEVLIPVVMVHLDLQTTNSPTKYVVINDPIILESLIMLTKLFTMPSALPASTHNDNSWRKLYAKKLVVSGFINIALHQKHHQSTFSQFNTFTNSIGNVSDLFLIALIRTLAGFQELTNEQTIVSRQGNLIPDYAAFKILPSNLQDVLTMLASDPTKETIALKQQLDRLALAIFFVCYTCEDQMLKKSSELSAPLVYKTLTRFITKYFSLDFLHGTSESECNNLSVIQPNDITDKSEISIIENVFFNYDSVFLPWIWKVCENSWSLKEFVSNLINKVDNNEIEKYIIEDRKLLFQNFAKFWSEILKLFGTPGIIENVPTDWWSTINIIVLILGYHFDPIESLIGVTNLSGGIVITGPCVKIFLHALTLSSATSSKGILFAKFYKSYKVTKLARGILQNINEINTKSCQDEIITKTTRLTFIIHFLTICSCIQNEVVIQEIRQHPMLLEAIRQWALSSNQNINYDDDKYVENTASSIALTVADIEVKSSIIGLLSLTIPNVEESNSVSNDCNRQEFPTINEFDYIMTMLRREPSLFVVESLVNISINKVQICNDYNVCSFWEPKYWKDSDLQKEHIYHNIRTIQVPIGINIVLVTQEDKHLSIPLGFTNCTDHEFCNLVARLDISADLRLALKQIGEFIKDDNKQELIYHHRSKLHFFDHDVTLVSQFSVNRLESFEQALAAWPGPVSVVIYLTDPLDIYTLINYFQMDKNIYLYNRVSLTIVKPDYSTDYYLKYPINQLRNIGIKTAPTDYIFVMDADFVPTSQLYHFASSTLIPLLQESSHPTAFVVPCVALIESYRGNFPDTIPELRSLFRQGIAYITDPNSGHGPTGNNIFLAHQFYSSLPYYEVCYESQWEPYYIISKHAPFYDERFRNQGGDKQQHVFSLNALGYRFLVLKEHFIYHKDHPKIDWPGGGLRHGQLSKNQFNYFQHYIPEMQSMFGINVRWPRGCSQPLITGQMRDLLGIGLG</sequence>
<reference evidence="1" key="1">
    <citation type="submission" date="2021-06" db="EMBL/GenBank/DDBJ databases">
        <authorList>
            <person name="Kallberg Y."/>
            <person name="Tangrot J."/>
            <person name="Rosling A."/>
        </authorList>
    </citation>
    <scope>NUCLEOTIDE SEQUENCE</scope>
    <source>
        <strain evidence="1">AU212A</strain>
    </source>
</reference>
<dbReference type="EMBL" id="CAJVPM010000067">
    <property type="protein sequence ID" value="CAG8435332.1"/>
    <property type="molecule type" value="Genomic_DNA"/>
</dbReference>
<evidence type="ECO:0000313" key="2">
    <source>
        <dbReference type="Proteomes" id="UP000789860"/>
    </source>
</evidence>
<comment type="caution">
    <text evidence="1">The sequence shown here is derived from an EMBL/GenBank/DDBJ whole genome shotgun (WGS) entry which is preliminary data.</text>
</comment>
<evidence type="ECO:0000313" key="1">
    <source>
        <dbReference type="EMBL" id="CAG8435332.1"/>
    </source>
</evidence>
<gene>
    <name evidence="1" type="ORF">SCALOS_LOCUS177</name>
</gene>
<accession>A0ACA9JU46</accession>
<keyword evidence="2" id="KW-1185">Reference proteome</keyword>
<protein>
    <submittedName>
        <fullName evidence="1">8347_t:CDS:1</fullName>
    </submittedName>
</protein>
<proteinExistence type="predicted"/>
<dbReference type="Proteomes" id="UP000789860">
    <property type="component" value="Unassembled WGS sequence"/>
</dbReference>